<evidence type="ECO:0000259" key="1">
    <source>
        <dbReference type="PROSITE" id="PS50943"/>
    </source>
</evidence>
<dbReference type="InterPro" id="IPR001387">
    <property type="entry name" value="Cro/C1-type_HTH"/>
</dbReference>
<evidence type="ECO:0000313" key="2">
    <source>
        <dbReference type="EMBL" id="MBM7635729.1"/>
    </source>
</evidence>
<dbReference type="SMART" id="SM00530">
    <property type="entry name" value="HTH_XRE"/>
    <property type="match status" value="1"/>
</dbReference>
<dbReference type="Pfam" id="PF18710">
    <property type="entry name" value="ComR_TPR"/>
    <property type="match status" value="1"/>
</dbReference>
<name>A0ABS2PK54_9STRE</name>
<evidence type="ECO:0000313" key="3">
    <source>
        <dbReference type="Proteomes" id="UP000809081"/>
    </source>
</evidence>
<accession>A0ABS2PK54</accession>
<protein>
    <submittedName>
        <fullName evidence="2">Transcriptional regulator with XRE-family HTH domain</fullName>
    </submittedName>
</protein>
<comment type="caution">
    <text evidence="2">The sequence shown here is derived from an EMBL/GenBank/DDBJ whole genome shotgun (WGS) entry which is preliminary data.</text>
</comment>
<organism evidence="2 3">
    <name type="scientific">Streptococcus saliviloxodontae</name>
    <dbReference type="NCBI Taxonomy" id="1349416"/>
    <lineage>
        <taxon>Bacteria</taxon>
        <taxon>Bacillati</taxon>
        <taxon>Bacillota</taxon>
        <taxon>Bacilli</taxon>
        <taxon>Lactobacillales</taxon>
        <taxon>Streptococcaceae</taxon>
        <taxon>Streptococcus</taxon>
    </lineage>
</organism>
<dbReference type="SUPFAM" id="SSF47413">
    <property type="entry name" value="lambda repressor-like DNA-binding domains"/>
    <property type="match status" value="1"/>
</dbReference>
<keyword evidence="3" id="KW-1185">Reference proteome</keyword>
<reference evidence="2 3" key="1">
    <citation type="submission" date="2021-01" db="EMBL/GenBank/DDBJ databases">
        <title>Genomic Encyclopedia of Type Strains, Phase IV (KMG-IV): sequencing the most valuable type-strain genomes for metagenomic binning, comparative biology and taxonomic classification.</title>
        <authorList>
            <person name="Goeker M."/>
        </authorList>
    </citation>
    <scope>NUCLEOTIDE SEQUENCE [LARGE SCALE GENOMIC DNA]</scope>
    <source>
        <strain evidence="2 3">DSM 27513</strain>
    </source>
</reference>
<dbReference type="InterPro" id="IPR010982">
    <property type="entry name" value="Lambda_DNA-bd_dom_sf"/>
</dbReference>
<dbReference type="Pfam" id="PF01381">
    <property type="entry name" value="HTH_3"/>
    <property type="match status" value="1"/>
</dbReference>
<dbReference type="Gene3D" id="1.10.260.40">
    <property type="entry name" value="lambda repressor-like DNA-binding domains"/>
    <property type="match status" value="1"/>
</dbReference>
<dbReference type="CDD" id="cd00093">
    <property type="entry name" value="HTH_XRE"/>
    <property type="match status" value="1"/>
</dbReference>
<gene>
    <name evidence="2" type="ORF">JOC31_000530</name>
</gene>
<dbReference type="PROSITE" id="PS50943">
    <property type="entry name" value="HTH_CROC1"/>
    <property type="match status" value="1"/>
</dbReference>
<dbReference type="InterPro" id="IPR040799">
    <property type="entry name" value="ComR_TPR"/>
</dbReference>
<dbReference type="Proteomes" id="UP000809081">
    <property type="component" value="Unassembled WGS sequence"/>
</dbReference>
<dbReference type="RefSeq" id="WP_205016662.1">
    <property type="nucleotide sequence ID" value="NZ_JAFBEI010000008.1"/>
</dbReference>
<dbReference type="EMBL" id="JAFBEI010000008">
    <property type="protein sequence ID" value="MBM7635729.1"/>
    <property type="molecule type" value="Genomic_DNA"/>
</dbReference>
<sequence length="303" mass="35722">MLKDFGLKVKQLRKEKQITQEDFCGDQSELSVRQLARIESGKSIPKLTSVTYIAKKLDVSISFLTGEENLELPKRYKELKYLILRTPTYKDEERVRLREEQFDEIYTDYYDNLPESEQLAIDCLQAKLDVHISQNTHFSQGIINDYFEQIKRKKIYDVNDLILIDLYLINTFLSEDRTCQLQDNHYIKLVSRLMAQVDYFELDDLFILNNVLINTCEQLLLKKEAKILEEVLEVCQIIMTKVQDFQKAPIVSMLEWKLSLDILQDETRAQICFDKAILFASVMGDNCLTRNLSREWEKDHAHE</sequence>
<proteinExistence type="predicted"/>
<feature type="domain" description="HTH cro/C1-type" evidence="1">
    <location>
        <begin position="9"/>
        <end position="64"/>
    </location>
</feature>